<evidence type="ECO:0000313" key="8">
    <source>
        <dbReference type="EMBL" id="KON96156.1"/>
    </source>
</evidence>
<evidence type="ECO:0000256" key="3">
    <source>
        <dbReference type="ARBA" id="ARBA00023015"/>
    </source>
</evidence>
<dbReference type="Gene3D" id="3.40.50.300">
    <property type="entry name" value="P-loop containing nucleotide triphosphate hydrolases"/>
    <property type="match status" value="1"/>
</dbReference>
<dbReference type="PRINTS" id="PR01590">
    <property type="entry name" value="HTHFIS"/>
</dbReference>
<gene>
    <name evidence="8" type="ORF">AF333_12345</name>
    <name evidence="9" type="ORF">SAMN04487909_10742</name>
</gene>
<dbReference type="STRING" id="47500.AF333_12345"/>
<keyword evidence="4" id="KW-0804">Transcription</keyword>
<dbReference type="PROSITE" id="PS00688">
    <property type="entry name" value="SIGMA54_INTERACT_3"/>
    <property type="match status" value="1"/>
</dbReference>
<feature type="domain" description="Response regulatory" evidence="7">
    <location>
        <begin position="4"/>
        <end position="117"/>
    </location>
</feature>
<dbReference type="Proteomes" id="UP000182836">
    <property type="component" value="Unassembled WGS sequence"/>
</dbReference>
<dbReference type="GO" id="GO:0043565">
    <property type="term" value="F:sequence-specific DNA binding"/>
    <property type="evidence" value="ECO:0007669"/>
    <property type="project" value="InterPro"/>
</dbReference>
<dbReference type="InterPro" id="IPR002197">
    <property type="entry name" value="HTH_Fis"/>
</dbReference>
<evidence type="ECO:0000256" key="2">
    <source>
        <dbReference type="ARBA" id="ARBA00022840"/>
    </source>
</evidence>
<dbReference type="PATRIC" id="fig|47500.12.peg.5869"/>
<dbReference type="SMART" id="SM00448">
    <property type="entry name" value="REC"/>
    <property type="match status" value="1"/>
</dbReference>
<dbReference type="EMBL" id="LGUG01000004">
    <property type="protein sequence ID" value="KON96156.1"/>
    <property type="molecule type" value="Genomic_DNA"/>
</dbReference>
<reference evidence="8 10" key="1">
    <citation type="submission" date="2015-07" db="EMBL/GenBank/DDBJ databases">
        <title>Fjat-14205 dsm 2895.</title>
        <authorList>
            <person name="Liu B."/>
            <person name="Wang J."/>
            <person name="Zhu Y."/>
            <person name="Liu G."/>
            <person name="Chen Q."/>
            <person name="Chen Z."/>
            <person name="Lan J."/>
            <person name="Che J."/>
            <person name="Ge C."/>
            <person name="Shi H."/>
            <person name="Pan Z."/>
            <person name="Liu X."/>
        </authorList>
    </citation>
    <scope>NUCLEOTIDE SEQUENCE [LARGE SCALE GENOMIC DNA]</scope>
    <source>
        <strain evidence="8 10">DSM 2895</strain>
    </source>
</reference>
<dbReference type="InterPro" id="IPR009057">
    <property type="entry name" value="Homeodomain-like_sf"/>
</dbReference>
<evidence type="ECO:0000256" key="4">
    <source>
        <dbReference type="ARBA" id="ARBA00023163"/>
    </source>
</evidence>
<dbReference type="GO" id="GO:0006355">
    <property type="term" value="P:regulation of DNA-templated transcription"/>
    <property type="evidence" value="ECO:0007669"/>
    <property type="project" value="InterPro"/>
</dbReference>
<dbReference type="Pfam" id="PF02954">
    <property type="entry name" value="HTH_8"/>
    <property type="match status" value="1"/>
</dbReference>
<dbReference type="EMBL" id="FNED01000007">
    <property type="protein sequence ID" value="SDI73511.1"/>
    <property type="molecule type" value="Genomic_DNA"/>
</dbReference>
<evidence type="ECO:0000313" key="10">
    <source>
        <dbReference type="Proteomes" id="UP000037269"/>
    </source>
</evidence>
<dbReference type="GO" id="GO:0005524">
    <property type="term" value="F:ATP binding"/>
    <property type="evidence" value="ECO:0007669"/>
    <property type="project" value="UniProtKB-KW"/>
</dbReference>
<feature type="modified residue" description="4-aspartylphosphate" evidence="5">
    <location>
        <position position="52"/>
    </location>
</feature>
<dbReference type="InterPro" id="IPR025662">
    <property type="entry name" value="Sigma_54_int_dom_ATP-bd_1"/>
</dbReference>
<evidence type="ECO:0000259" key="7">
    <source>
        <dbReference type="PROSITE" id="PS50110"/>
    </source>
</evidence>
<dbReference type="InterPro" id="IPR002078">
    <property type="entry name" value="Sigma_54_int"/>
</dbReference>
<name>A0A0D1X6K4_ANEMI</name>
<protein>
    <submittedName>
        <fullName evidence="8 9">Regulator</fullName>
    </submittedName>
</protein>
<keyword evidence="3" id="KW-0805">Transcription regulation</keyword>
<feature type="domain" description="Sigma-54 factor interaction" evidence="6">
    <location>
        <begin position="142"/>
        <end position="371"/>
    </location>
</feature>
<dbReference type="InterPro" id="IPR001789">
    <property type="entry name" value="Sig_transdc_resp-reg_receiver"/>
</dbReference>
<dbReference type="CDD" id="cd00009">
    <property type="entry name" value="AAA"/>
    <property type="match status" value="1"/>
</dbReference>
<dbReference type="PROSITE" id="PS50045">
    <property type="entry name" value="SIGMA54_INTERACT_4"/>
    <property type="match status" value="1"/>
</dbReference>
<dbReference type="Pfam" id="PF25601">
    <property type="entry name" value="AAA_lid_14"/>
    <property type="match status" value="1"/>
</dbReference>
<evidence type="ECO:0000259" key="6">
    <source>
        <dbReference type="PROSITE" id="PS50045"/>
    </source>
</evidence>
<dbReference type="SUPFAM" id="SSF52172">
    <property type="entry name" value="CheY-like"/>
    <property type="match status" value="1"/>
</dbReference>
<dbReference type="Pfam" id="PF00158">
    <property type="entry name" value="Sigma54_activat"/>
    <property type="match status" value="1"/>
</dbReference>
<sequence>MNPKILIIDDERAICASLRFALEDIYDTSTSSDPEEGIRLIEQHTFDVVLLDLRLGLHNGLDVLRQIKQMCPAITVIMMTAYASIESSIEAIKQGAYYYIEKPINTAELRLLLAKALEHKRLSSEVQTLQEKLNVQTERHNFIGKSKAMEHVFSMIERVKDIDSNVLITGESGTGKEVVARAIHKMGKRKHGPLEIVNCAAIPEALLESELFGYEKGAFTGATQKKPGKWAAANGGTLFLDEISEMPLALQAKILRVIQEREVTPLGSNQKIPLDVRIVSATNKQLEQLVAEGTFREDLYFRLNVIPISLPPLRERQEDLLLLLDYFLQKYAREMDKGIKKLSAAARRLLLAYDYPGNVRQLGNIIEYAMALSSSDIITEEDLPEYIQHHTQSAALPISSHAQEFTDSIPVGVSMKEIEKRAIAAALDHCGWHRQETARMLQISERSLRDKIKLYNLKSVQEE</sequence>
<dbReference type="Gene3D" id="1.10.10.60">
    <property type="entry name" value="Homeodomain-like"/>
    <property type="match status" value="1"/>
</dbReference>
<organism evidence="8 10">
    <name type="scientific">Aneurinibacillus migulanus</name>
    <name type="common">Bacillus migulanus</name>
    <dbReference type="NCBI Taxonomy" id="47500"/>
    <lineage>
        <taxon>Bacteria</taxon>
        <taxon>Bacillati</taxon>
        <taxon>Bacillota</taxon>
        <taxon>Bacilli</taxon>
        <taxon>Bacillales</taxon>
        <taxon>Paenibacillaceae</taxon>
        <taxon>Aneurinibacillus group</taxon>
        <taxon>Aneurinibacillus</taxon>
    </lineage>
</organism>
<evidence type="ECO:0000313" key="9">
    <source>
        <dbReference type="EMBL" id="SDI73511.1"/>
    </source>
</evidence>
<dbReference type="Proteomes" id="UP000037269">
    <property type="component" value="Unassembled WGS sequence"/>
</dbReference>
<evidence type="ECO:0000256" key="1">
    <source>
        <dbReference type="ARBA" id="ARBA00022741"/>
    </source>
</evidence>
<dbReference type="InterPro" id="IPR025944">
    <property type="entry name" value="Sigma_54_int_dom_CS"/>
</dbReference>
<dbReference type="InterPro" id="IPR058031">
    <property type="entry name" value="AAA_lid_NorR"/>
</dbReference>
<reference evidence="9 11" key="2">
    <citation type="submission" date="2016-10" db="EMBL/GenBank/DDBJ databases">
        <authorList>
            <person name="de Groot N.N."/>
        </authorList>
    </citation>
    <scope>NUCLEOTIDE SEQUENCE [LARGE SCALE GENOMIC DNA]</scope>
    <source>
        <strain evidence="9 11">DSM 2895</strain>
    </source>
</reference>
<dbReference type="InterPro" id="IPR027417">
    <property type="entry name" value="P-loop_NTPase"/>
</dbReference>
<dbReference type="AlphaFoldDB" id="A0A0D1X6K4"/>
<dbReference type="FunFam" id="3.40.50.300:FF:000006">
    <property type="entry name" value="DNA-binding transcriptional regulator NtrC"/>
    <property type="match status" value="1"/>
</dbReference>
<proteinExistence type="predicted"/>
<keyword evidence="2" id="KW-0067">ATP-binding</keyword>
<dbReference type="PROSITE" id="PS00675">
    <property type="entry name" value="SIGMA54_INTERACT_1"/>
    <property type="match status" value="1"/>
</dbReference>
<dbReference type="Gene3D" id="3.40.50.2300">
    <property type="match status" value="1"/>
</dbReference>
<dbReference type="SUPFAM" id="SSF52540">
    <property type="entry name" value="P-loop containing nucleoside triphosphate hydrolases"/>
    <property type="match status" value="1"/>
</dbReference>
<dbReference type="PANTHER" id="PTHR32071">
    <property type="entry name" value="TRANSCRIPTIONAL REGULATORY PROTEIN"/>
    <property type="match status" value="1"/>
</dbReference>
<dbReference type="InterPro" id="IPR003593">
    <property type="entry name" value="AAA+_ATPase"/>
</dbReference>
<dbReference type="InterPro" id="IPR011006">
    <property type="entry name" value="CheY-like_superfamily"/>
</dbReference>
<keyword evidence="5" id="KW-0597">Phosphoprotein</keyword>
<dbReference type="Gene3D" id="1.10.8.60">
    <property type="match status" value="1"/>
</dbReference>
<dbReference type="Pfam" id="PF00072">
    <property type="entry name" value="Response_reg"/>
    <property type="match status" value="1"/>
</dbReference>
<evidence type="ECO:0000313" key="11">
    <source>
        <dbReference type="Proteomes" id="UP000182836"/>
    </source>
</evidence>
<evidence type="ECO:0000256" key="5">
    <source>
        <dbReference type="PROSITE-ProRule" id="PRU00169"/>
    </source>
</evidence>
<dbReference type="GO" id="GO:0000160">
    <property type="term" value="P:phosphorelay signal transduction system"/>
    <property type="evidence" value="ECO:0007669"/>
    <property type="project" value="InterPro"/>
</dbReference>
<dbReference type="SMART" id="SM00382">
    <property type="entry name" value="AAA"/>
    <property type="match status" value="1"/>
</dbReference>
<keyword evidence="1" id="KW-0547">Nucleotide-binding</keyword>
<keyword evidence="10" id="KW-1185">Reference proteome</keyword>
<dbReference type="OrthoDB" id="9771372at2"/>
<dbReference type="SUPFAM" id="SSF46689">
    <property type="entry name" value="Homeodomain-like"/>
    <property type="match status" value="1"/>
</dbReference>
<accession>A0A0D1X6K4</accession>
<dbReference type="PROSITE" id="PS50110">
    <property type="entry name" value="RESPONSE_REGULATORY"/>
    <property type="match status" value="1"/>
</dbReference>